<keyword evidence="3" id="KW-1185">Reference proteome</keyword>
<evidence type="ECO:0000256" key="1">
    <source>
        <dbReference type="SAM" id="SignalP"/>
    </source>
</evidence>
<dbReference type="EMBL" id="DF157099">
    <property type="protein sequence ID" value="GAB65797.1"/>
    <property type="molecule type" value="Genomic_DNA"/>
</dbReference>
<evidence type="ECO:0000313" key="3">
    <source>
        <dbReference type="Proteomes" id="UP000006319"/>
    </source>
</evidence>
<feature type="signal peptide" evidence="1">
    <location>
        <begin position="1"/>
        <end position="22"/>
    </location>
</feature>
<dbReference type="VEuPathDB" id="PlasmoDB:PCYB_072990"/>
<dbReference type="GeneID" id="14692145"/>
<accession>K6V9E6</accession>
<organism evidence="2 3">
    <name type="scientific">Plasmodium cynomolgi (strain B)</name>
    <dbReference type="NCBI Taxonomy" id="1120755"/>
    <lineage>
        <taxon>Eukaryota</taxon>
        <taxon>Sar</taxon>
        <taxon>Alveolata</taxon>
        <taxon>Apicomplexa</taxon>
        <taxon>Aconoidasida</taxon>
        <taxon>Haemosporida</taxon>
        <taxon>Plasmodiidae</taxon>
        <taxon>Plasmodium</taxon>
        <taxon>Plasmodium (Plasmodium)</taxon>
    </lineage>
</organism>
<reference evidence="2 3" key="1">
    <citation type="journal article" date="2012" name="Nat. Genet.">
        <title>Plasmodium cynomolgi genome sequences provide insight into Plasmodium vivax and the monkey malaria clade.</title>
        <authorList>
            <person name="Tachibana S."/>
            <person name="Sullivan S.A."/>
            <person name="Kawai S."/>
            <person name="Nakamura S."/>
            <person name="Kim H.R."/>
            <person name="Goto N."/>
            <person name="Arisue N."/>
            <person name="Palacpac N.M.Q."/>
            <person name="Honma H."/>
            <person name="Yagi M."/>
            <person name="Tougan T."/>
            <person name="Katakai Y."/>
            <person name="Kaneko O."/>
            <person name="Mita T."/>
            <person name="Kita K."/>
            <person name="Yasutomi Y."/>
            <person name="Sutton P.L."/>
            <person name="Shakhbatyan R."/>
            <person name="Horii T."/>
            <person name="Yasunaga T."/>
            <person name="Barnwell J.W."/>
            <person name="Escalante A.A."/>
            <person name="Carlton J.M."/>
            <person name="Tanabe K."/>
        </authorList>
    </citation>
    <scope>NUCLEOTIDE SEQUENCE [LARGE SCALE GENOMIC DNA]</scope>
    <source>
        <strain evidence="2 3">B</strain>
    </source>
</reference>
<name>K6V9E6_PLACD</name>
<feature type="chain" id="PRO_5003899015" description="Secreted protein" evidence="1">
    <location>
        <begin position="23"/>
        <end position="196"/>
    </location>
</feature>
<gene>
    <name evidence="2" type="ORF">PCYB_072990</name>
</gene>
<keyword evidence="1" id="KW-0732">Signal</keyword>
<evidence type="ECO:0000313" key="2">
    <source>
        <dbReference type="EMBL" id="GAB65797.1"/>
    </source>
</evidence>
<dbReference type="eggNOG" id="ENOG502SQF4">
    <property type="taxonomic scope" value="Eukaryota"/>
</dbReference>
<dbReference type="PhylomeDB" id="K6V9E6"/>
<dbReference type="AlphaFoldDB" id="K6V9E6"/>
<dbReference type="KEGG" id="pcy:PCYB_072990"/>
<sequence length="196" mass="23012">MMVRRGLLLHFALFCLSYVAKCKVPNGGGYEHAHSRFVQSKINVLTWLTNVYVGKTYYLFKEEPKKSASDNDEAETKKSRKYTHPKRPNILKSIWITVKKEKKKQPLRHVPKEKIADSSSHPLECREYFLKPTYDPVDLNNQWLQTDNWQIDNEKAVIEYKGKDSCRESNHPFPFGWLDNRLLLPNCAHTNVVEYK</sequence>
<evidence type="ECO:0008006" key="4">
    <source>
        <dbReference type="Google" id="ProtNLM"/>
    </source>
</evidence>
<protein>
    <recommendedName>
        <fullName evidence="4">Secreted protein</fullName>
    </recommendedName>
</protein>
<proteinExistence type="predicted"/>
<dbReference type="RefSeq" id="XP_004221744.1">
    <property type="nucleotide sequence ID" value="XM_004221696.1"/>
</dbReference>
<dbReference type="OrthoDB" id="368904at2759"/>
<dbReference type="Proteomes" id="UP000006319">
    <property type="component" value="Chromosome 7"/>
</dbReference>